<organism evidence="1 2">
    <name type="scientific">Nephila pilipes</name>
    <name type="common">Giant wood spider</name>
    <name type="synonym">Nephila maculata</name>
    <dbReference type="NCBI Taxonomy" id="299642"/>
    <lineage>
        <taxon>Eukaryota</taxon>
        <taxon>Metazoa</taxon>
        <taxon>Ecdysozoa</taxon>
        <taxon>Arthropoda</taxon>
        <taxon>Chelicerata</taxon>
        <taxon>Arachnida</taxon>
        <taxon>Araneae</taxon>
        <taxon>Araneomorphae</taxon>
        <taxon>Entelegynae</taxon>
        <taxon>Araneoidea</taxon>
        <taxon>Nephilidae</taxon>
        <taxon>Nephila</taxon>
    </lineage>
</organism>
<protein>
    <submittedName>
        <fullName evidence="1">Uncharacterized protein</fullName>
    </submittedName>
</protein>
<proteinExistence type="predicted"/>
<gene>
    <name evidence="1" type="ORF">NPIL_546011</name>
</gene>
<dbReference type="EMBL" id="BMAW01054716">
    <property type="protein sequence ID" value="GFS97600.1"/>
    <property type="molecule type" value="Genomic_DNA"/>
</dbReference>
<evidence type="ECO:0000313" key="1">
    <source>
        <dbReference type="EMBL" id="GFS97600.1"/>
    </source>
</evidence>
<accession>A0A8X6N717</accession>
<keyword evidence="2" id="KW-1185">Reference proteome</keyword>
<comment type="caution">
    <text evidence="1">The sequence shown here is derived from an EMBL/GenBank/DDBJ whole genome shotgun (WGS) entry which is preliminary data.</text>
</comment>
<evidence type="ECO:0000313" key="2">
    <source>
        <dbReference type="Proteomes" id="UP000887013"/>
    </source>
</evidence>
<sequence length="103" mass="12429">MLFLPFPYYKAASAPCDRTEQRKKYANYLFESSFPQRFYHKCSEKIFWGNMLLNVPRNYSWIRWLPHSLPAFVFNRIKICAALRIFQLYFLRCGGKNSKWTVT</sequence>
<reference evidence="1" key="1">
    <citation type="submission" date="2020-08" db="EMBL/GenBank/DDBJ databases">
        <title>Multicomponent nature underlies the extraordinary mechanical properties of spider dragline silk.</title>
        <authorList>
            <person name="Kono N."/>
            <person name="Nakamura H."/>
            <person name="Mori M."/>
            <person name="Yoshida Y."/>
            <person name="Ohtoshi R."/>
            <person name="Malay A.D."/>
            <person name="Moran D.A.P."/>
            <person name="Tomita M."/>
            <person name="Numata K."/>
            <person name="Arakawa K."/>
        </authorList>
    </citation>
    <scope>NUCLEOTIDE SEQUENCE</scope>
</reference>
<dbReference type="AlphaFoldDB" id="A0A8X6N717"/>
<name>A0A8X6N717_NEPPI</name>
<dbReference type="Proteomes" id="UP000887013">
    <property type="component" value="Unassembled WGS sequence"/>
</dbReference>